<evidence type="ECO:0000256" key="4">
    <source>
        <dbReference type="ARBA" id="ARBA00023306"/>
    </source>
</evidence>
<evidence type="ECO:0000256" key="1">
    <source>
        <dbReference type="ARBA" id="ARBA00022490"/>
    </source>
</evidence>
<organism evidence="6 7">
    <name type="scientific">Pediococcus pentosaceus</name>
    <dbReference type="NCBI Taxonomy" id="1255"/>
    <lineage>
        <taxon>Bacteria</taxon>
        <taxon>Bacillati</taxon>
        <taxon>Bacillota</taxon>
        <taxon>Bacilli</taxon>
        <taxon>Lactobacillales</taxon>
        <taxon>Lactobacillaceae</taxon>
        <taxon>Pediococcus</taxon>
    </lineage>
</organism>
<dbReference type="RefSeq" id="WP_061812105.1">
    <property type="nucleotide sequence ID" value="NZ_CP085178.1"/>
</dbReference>
<dbReference type="Proteomes" id="UP000196118">
    <property type="component" value="Chromosome"/>
</dbReference>
<dbReference type="HAMAP" id="MF_01804">
    <property type="entry name" value="ScpB"/>
    <property type="match status" value="1"/>
</dbReference>
<dbReference type="Gene3D" id="1.10.10.10">
    <property type="entry name" value="Winged helix-like DNA-binding domain superfamily/Winged helix DNA-binding domain"/>
    <property type="match status" value="2"/>
</dbReference>
<dbReference type="NCBIfam" id="TIGR00281">
    <property type="entry name" value="SMC-Scp complex subunit ScpB"/>
    <property type="match status" value="1"/>
</dbReference>
<sequence>MNNEQKVEALLFVAGAEGISVEELSNFTGYAKLAILTMLDNLEKNYEVNSKTALKLIQTGGTYKLVTKPELASILEKYFDRNSRSGLSPAALEILSIVAYRQPITRIEIDQIRGVQSGTTLQNLVLRNLVKVVGRLEEPGRPKTYGTTDEFLDYFGLEDIKDLPKLEKVGEDSELDDSDLFLQEFESKMNLNNKEK</sequence>
<dbReference type="GO" id="GO:0005737">
    <property type="term" value="C:cytoplasm"/>
    <property type="evidence" value="ECO:0007669"/>
    <property type="project" value="UniProtKB-SubCell"/>
</dbReference>
<comment type="subunit">
    <text evidence="5">Homodimer. Homodimerization may be required to stabilize the binding of ScpA to the Smc head domains. Component of a cohesin-like complex composed of ScpA, ScpB and the Smc homodimer, in which ScpA and ScpB bind to the head domain of Smc. The presence of the three proteins is required for the association of the complex with DNA.</text>
</comment>
<dbReference type="PANTHER" id="PTHR34298">
    <property type="entry name" value="SEGREGATION AND CONDENSATION PROTEIN B"/>
    <property type="match status" value="1"/>
</dbReference>
<comment type="subcellular location">
    <subcellularLocation>
        <location evidence="5">Cytoplasm</location>
    </subcellularLocation>
    <text evidence="5">Associated with two foci at the outer edges of the nucleoid region in young cells, and at four foci within both cell halves in older cells.</text>
</comment>
<protein>
    <recommendedName>
        <fullName evidence="5">Segregation and condensation protein B</fullName>
    </recommendedName>
</protein>
<evidence type="ECO:0000313" key="6">
    <source>
        <dbReference type="EMBL" id="ARW19610.1"/>
    </source>
</evidence>
<dbReference type="EMBL" id="CP021474">
    <property type="protein sequence ID" value="ARW19610.1"/>
    <property type="molecule type" value="Genomic_DNA"/>
</dbReference>
<accession>A0A1Y0VN99</accession>
<proteinExistence type="inferred from homology"/>
<evidence type="ECO:0000313" key="7">
    <source>
        <dbReference type="Proteomes" id="UP000196118"/>
    </source>
</evidence>
<reference evidence="6 7" key="1">
    <citation type="submission" date="2017-05" db="EMBL/GenBank/DDBJ databases">
        <title>Genome sequence of Pediococcus pentosaceus strain SRCM100892.</title>
        <authorList>
            <person name="Cho S.H."/>
        </authorList>
    </citation>
    <scope>NUCLEOTIDE SEQUENCE [LARGE SCALE GENOMIC DNA]</scope>
    <source>
        <strain evidence="6 7">SRCM100892</strain>
    </source>
</reference>
<dbReference type="GO" id="GO:0051304">
    <property type="term" value="P:chromosome separation"/>
    <property type="evidence" value="ECO:0007669"/>
    <property type="project" value="InterPro"/>
</dbReference>
<dbReference type="InterPro" id="IPR036388">
    <property type="entry name" value="WH-like_DNA-bd_sf"/>
</dbReference>
<dbReference type="PIRSF" id="PIRSF019345">
    <property type="entry name" value="ScpB"/>
    <property type="match status" value="1"/>
</dbReference>
<dbReference type="PANTHER" id="PTHR34298:SF2">
    <property type="entry name" value="SEGREGATION AND CONDENSATION PROTEIN B"/>
    <property type="match status" value="1"/>
</dbReference>
<keyword evidence="3 5" id="KW-0159">Chromosome partition</keyword>
<comment type="function">
    <text evidence="5">Participates in chromosomal partition during cell division. May act via the formation of a condensin-like complex containing Smc and ScpA that pull DNA away from mid-cell into both cell halves.</text>
</comment>
<keyword evidence="2 5" id="KW-0132">Cell division</keyword>
<keyword evidence="1 5" id="KW-0963">Cytoplasm</keyword>
<evidence type="ECO:0000256" key="5">
    <source>
        <dbReference type="HAMAP-Rule" id="MF_01804"/>
    </source>
</evidence>
<keyword evidence="4 5" id="KW-0131">Cell cycle</keyword>
<dbReference type="SUPFAM" id="SSF46785">
    <property type="entry name" value="Winged helix' DNA-binding domain"/>
    <property type="match status" value="2"/>
</dbReference>
<evidence type="ECO:0000256" key="3">
    <source>
        <dbReference type="ARBA" id="ARBA00022829"/>
    </source>
</evidence>
<dbReference type="InterPro" id="IPR005234">
    <property type="entry name" value="ScpB_csome_segregation"/>
</dbReference>
<evidence type="ECO:0000256" key="2">
    <source>
        <dbReference type="ARBA" id="ARBA00022618"/>
    </source>
</evidence>
<gene>
    <name evidence="5" type="primary">scpB</name>
    <name evidence="6" type="ORF">S100892_01037</name>
</gene>
<dbReference type="InterPro" id="IPR036390">
    <property type="entry name" value="WH_DNA-bd_sf"/>
</dbReference>
<dbReference type="GO" id="GO:0006260">
    <property type="term" value="P:DNA replication"/>
    <property type="evidence" value="ECO:0007669"/>
    <property type="project" value="UniProtKB-UniRule"/>
</dbReference>
<dbReference type="Pfam" id="PF04079">
    <property type="entry name" value="SMC_ScpB"/>
    <property type="match status" value="1"/>
</dbReference>
<comment type="similarity">
    <text evidence="5">Belongs to the ScpB family.</text>
</comment>
<dbReference type="GO" id="GO:0051301">
    <property type="term" value="P:cell division"/>
    <property type="evidence" value="ECO:0007669"/>
    <property type="project" value="UniProtKB-KW"/>
</dbReference>
<dbReference type="AlphaFoldDB" id="A0A1Y0VN99"/>
<name>A0A1Y0VN99_PEDPE</name>